<keyword evidence="3" id="KW-0804">Transcription</keyword>
<evidence type="ECO:0000256" key="2">
    <source>
        <dbReference type="ARBA" id="ARBA00023125"/>
    </source>
</evidence>
<dbReference type="SMART" id="SM00346">
    <property type="entry name" value="HTH_ICLR"/>
    <property type="match status" value="1"/>
</dbReference>
<dbReference type="EMBL" id="JBHUKR010000006">
    <property type="protein sequence ID" value="MFD2416403.1"/>
    <property type="molecule type" value="Genomic_DNA"/>
</dbReference>
<dbReference type="InterPro" id="IPR029016">
    <property type="entry name" value="GAF-like_dom_sf"/>
</dbReference>
<dbReference type="SUPFAM" id="SSF46785">
    <property type="entry name" value="Winged helix' DNA-binding domain"/>
    <property type="match status" value="1"/>
</dbReference>
<evidence type="ECO:0000256" key="1">
    <source>
        <dbReference type="ARBA" id="ARBA00023015"/>
    </source>
</evidence>
<proteinExistence type="predicted"/>
<feature type="domain" description="IclR-ED" evidence="5">
    <location>
        <begin position="63"/>
        <end position="241"/>
    </location>
</feature>
<dbReference type="Proteomes" id="UP001597417">
    <property type="component" value="Unassembled WGS sequence"/>
</dbReference>
<dbReference type="PANTHER" id="PTHR30136">
    <property type="entry name" value="HELIX-TURN-HELIX TRANSCRIPTIONAL REGULATOR, ICLR FAMILY"/>
    <property type="match status" value="1"/>
</dbReference>
<evidence type="ECO:0000259" key="5">
    <source>
        <dbReference type="PROSITE" id="PS51078"/>
    </source>
</evidence>
<dbReference type="RefSeq" id="WP_378263159.1">
    <property type="nucleotide sequence ID" value="NZ_JBHUKR010000006.1"/>
</dbReference>
<gene>
    <name evidence="6" type="ORF">ACFSXZ_08675</name>
</gene>
<dbReference type="SUPFAM" id="SSF55781">
    <property type="entry name" value="GAF domain-like"/>
    <property type="match status" value="1"/>
</dbReference>
<feature type="domain" description="HTH iclR-type" evidence="4">
    <location>
        <begin position="1"/>
        <end position="62"/>
    </location>
</feature>
<accession>A0ABW5FMY7</accession>
<dbReference type="Pfam" id="PF09339">
    <property type="entry name" value="HTH_IclR"/>
    <property type="match status" value="1"/>
</dbReference>
<dbReference type="PROSITE" id="PS51078">
    <property type="entry name" value="ICLR_ED"/>
    <property type="match status" value="1"/>
</dbReference>
<dbReference type="Gene3D" id="1.10.10.10">
    <property type="entry name" value="Winged helix-like DNA-binding domain superfamily/Winged helix DNA-binding domain"/>
    <property type="match status" value="1"/>
</dbReference>
<evidence type="ECO:0000313" key="7">
    <source>
        <dbReference type="Proteomes" id="UP001597417"/>
    </source>
</evidence>
<dbReference type="InterPro" id="IPR036388">
    <property type="entry name" value="WH-like_DNA-bd_sf"/>
</dbReference>
<dbReference type="InterPro" id="IPR050707">
    <property type="entry name" value="HTH_MetabolicPath_Reg"/>
</dbReference>
<dbReference type="InterPro" id="IPR014757">
    <property type="entry name" value="Tscrpt_reg_IclR_C"/>
</dbReference>
<dbReference type="InterPro" id="IPR005471">
    <property type="entry name" value="Tscrpt_reg_IclR_N"/>
</dbReference>
<dbReference type="Pfam" id="PF01614">
    <property type="entry name" value="IclR_C"/>
    <property type="match status" value="1"/>
</dbReference>
<evidence type="ECO:0000313" key="6">
    <source>
        <dbReference type="EMBL" id="MFD2416403.1"/>
    </source>
</evidence>
<comment type="caution">
    <text evidence="6">The sequence shown here is derived from an EMBL/GenBank/DDBJ whole genome shotgun (WGS) entry which is preliminary data.</text>
</comment>
<keyword evidence="1" id="KW-0805">Transcription regulation</keyword>
<dbReference type="Gene3D" id="3.30.450.40">
    <property type="match status" value="1"/>
</dbReference>
<name>A0ABW5FMY7_9PSEU</name>
<keyword evidence="2" id="KW-0238">DNA-binding</keyword>
<protein>
    <submittedName>
        <fullName evidence="6">IclR family transcriptional regulator</fullName>
    </submittedName>
</protein>
<keyword evidence="7" id="KW-1185">Reference proteome</keyword>
<evidence type="ECO:0000256" key="3">
    <source>
        <dbReference type="ARBA" id="ARBA00023163"/>
    </source>
</evidence>
<dbReference type="PROSITE" id="PS51077">
    <property type="entry name" value="HTH_ICLR"/>
    <property type="match status" value="1"/>
</dbReference>
<evidence type="ECO:0000259" key="4">
    <source>
        <dbReference type="PROSITE" id="PS51077"/>
    </source>
</evidence>
<organism evidence="6 7">
    <name type="scientific">Amycolatopsis pigmentata</name>
    <dbReference type="NCBI Taxonomy" id="450801"/>
    <lineage>
        <taxon>Bacteria</taxon>
        <taxon>Bacillati</taxon>
        <taxon>Actinomycetota</taxon>
        <taxon>Actinomycetes</taxon>
        <taxon>Pseudonocardiales</taxon>
        <taxon>Pseudonocardiaceae</taxon>
        <taxon>Amycolatopsis</taxon>
    </lineage>
</organism>
<dbReference type="InterPro" id="IPR036390">
    <property type="entry name" value="WH_DNA-bd_sf"/>
</dbReference>
<dbReference type="PANTHER" id="PTHR30136:SF24">
    <property type="entry name" value="HTH-TYPE TRANSCRIPTIONAL REPRESSOR ALLR"/>
    <property type="match status" value="1"/>
</dbReference>
<reference evidence="7" key="1">
    <citation type="journal article" date="2019" name="Int. J. Syst. Evol. Microbiol.">
        <title>The Global Catalogue of Microorganisms (GCM) 10K type strain sequencing project: providing services to taxonomists for standard genome sequencing and annotation.</title>
        <authorList>
            <consortium name="The Broad Institute Genomics Platform"/>
            <consortium name="The Broad Institute Genome Sequencing Center for Infectious Disease"/>
            <person name="Wu L."/>
            <person name="Ma J."/>
        </authorList>
    </citation>
    <scope>NUCLEOTIDE SEQUENCE [LARGE SCALE GENOMIC DNA]</scope>
    <source>
        <strain evidence="7">CGMCC 4.7645</strain>
    </source>
</reference>
<sequence>MQSIGRAFALLETMAENAIPIGISQLSTLSGIPLPTVHRLVRTLTELGYLRQERSRRYVLSPRLIRLGDSSERTLTLFARPRLTGLVDELGETANLAMLDGDQIVYLTQVPSRYSVRMFTEIGRRMDPHCTAAGKAIMAGLPPGSALGILKRTGMPSHTATTITDRDRFMAQLAEVARQGYAVDEGEQENGVRCVAVAVHDTPVRLAISLSGPATRMTDELLRRAVPLLTDTARALSADLA</sequence>